<feature type="region of interest" description="Disordered" evidence="4">
    <location>
        <begin position="1"/>
        <end position="157"/>
    </location>
</feature>
<dbReference type="GO" id="GO:0032790">
    <property type="term" value="P:ribosome disassembly"/>
    <property type="evidence" value="ECO:0007669"/>
    <property type="project" value="TreeGrafter"/>
</dbReference>
<comment type="similarity">
    <text evidence="1">Belongs to the IF-3 family.</text>
</comment>
<dbReference type="GO" id="GO:0070124">
    <property type="term" value="P:mitochondrial translational initiation"/>
    <property type="evidence" value="ECO:0007669"/>
    <property type="project" value="TreeGrafter"/>
</dbReference>
<evidence type="ECO:0000256" key="2">
    <source>
        <dbReference type="ARBA" id="ARBA00022540"/>
    </source>
</evidence>
<dbReference type="InterPro" id="IPR036788">
    <property type="entry name" value="T_IF-3_C_sf"/>
</dbReference>
<evidence type="ECO:0000256" key="4">
    <source>
        <dbReference type="SAM" id="MobiDB-lite"/>
    </source>
</evidence>
<sequence>MTSGSVFGGVRHVHIPRRPAQPPSAPPRGGNPNGPPRSNAAGRPFNPAGRPFNPAGRPFNPAGKPFNPAGRPFNPADKPFNTGNAPRGRGPPQPTEPPRKPRDEEIGFRRVRLVDPDTGSLGPLTDLAQVIQSVRNRPSTPAPGTEEQAEAAGEKREKWWKKTWCVELVTHTPDPIVRAVNLSDEYRKAKEMHKKKRDGIIKEKEVQLSWHVAQGDLEHKLRKVRETLEEGERVTLAFSRKKGQNWPTPEEKEAKIEEVVGQLTDTAEEWKERVILPNGRGFVYLQSKV</sequence>
<keyword evidence="3" id="KW-0648">Protein biosynthesis</keyword>
<dbReference type="Proteomes" id="UP000703269">
    <property type="component" value="Unassembled WGS sequence"/>
</dbReference>
<evidence type="ECO:0000313" key="6">
    <source>
        <dbReference type="Proteomes" id="UP000703269"/>
    </source>
</evidence>
<protein>
    <recommendedName>
        <fullName evidence="7">Translation initiation factor 3 N-terminal domain-containing protein</fullName>
    </recommendedName>
</protein>
<reference evidence="5 6" key="1">
    <citation type="submission" date="2021-08" db="EMBL/GenBank/DDBJ databases">
        <title>Draft Genome Sequence of Phanerochaete sordida strain YK-624.</title>
        <authorList>
            <person name="Mori T."/>
            <person name="Dohra H."/>
            <person name="Suzuki T."/>
            <person name="Kawagishi H."/>
            <person name="Hirai H."/>
        </authorList>
    </citation>
    <scope>NUCLEOTIDE SEQUENCE [LARGE SCALE GENOMIC DNA]</scope>
    <source>
        <strain evidence="5 6">YK-624</strain>
    </source>
</reference>
<keyword evidence="2" id="KW-0396">Initiation factor</keyword>
<dbReference type="EMBL" id="BPQB01000001">
    <property type="protein sequence ID" value="GJE84807.1"/>
    <property type="molecule type" value="Genomic_DNA"/>
</dbReference>
<name>A0A9P3L8L4_9APHY</name>
<feature type="compositionally biased region" description="Basic and acidic residues" evidence="4">
    <location>
        <begin position="97"/>
        <end position="115"/>
    </location>
</feature>
<evidence type="ECO:0008006" key="7">
    <source>
        <dbReference type="Google" id="ProtNLM"/>
    </source>
</evidence>
<evidence type="ECO:0000256" key="1">
    <source>
        <dbReference type="ARBA" id="ARBA00005439"/>
    </source>
</evidence>
<feature type="compositionally biased region" description="Polar residues" evidence="4">
    <location>
        <begin position="130"/>
        <end position="139"/>
    </location>
</feature>
<keyword evidence="6" id="KW-1185">Reference proteome</keyword>
<dbReference type="SUPFAM" id="SSF55200">
    <property type="entry name" value="Translation initiation factor IF3, C-terminal domain"/>
    <property type="match status" value="1"/>
</dbReference>
<dbReference type="Gene3D" id="3.30.110.10">
    <property type="entry name" value="Translation initiation factor 3 (IF-3), C-terminal domain"/>
    <property type="match status" value="1"/>
</dbReference>
<dbReference type="GO" id="GO:0043022">
    <property type="term" value="F:ribosome binding"/>
    <property type="evidence" value="ECO:0007669"/>
    <property type="project" value="TreeGrafter"/>
</dbReference>
<organism evidence="5 6">
    <name type="scientific">Phanerochaete sordida</name>
    <dbReference type="NCBI Taxonomy" id="48140"/>
    <lineage>
        <taxon>Eukaryota</taxon>
        <taxon>Fungi</taxon>
        <taxon>Dikarya</taxon>
        <taxon>Basidiomycota</taxon>
        <taxon>Agaricomycotina</taxon>
        <taxon>Agaricomycetes</taxon>
        <taxon>Polyporales</taxon>
        <taxon>Phanerochaetaceae</taxon>
        <taxon>Phanerochaete</taxon>
    </lineage>
</organism>
<evidence type="ECO:0000256" key="3">
    <source>
        <dbReference type="ARBA" id="ARBA00022917"/>
    </source>
</evidence>
<comment type="caution">
    <text evidence="5">The sequence shown here is derived from an EMBL/GenBank/DDBJ whole genome shotgun (WGS) entry which is preliminary data.</text>
</comment>
<evidence type="ECO:0000313" key="5">
    <source>
        <dbReference type="EMBL" id="GJE84807.1"/>
    </source>
</evidence>
<accession>A0A9P3L8L4</accession>
<dbReference type="PANTHER" id="PTHR10938:SF0">
    <property type="entry name" value="TRANSLATION INITIATION FACTOR IF-3, MITOCHONDRIAL"/>
    <property type="match status" value="1"/>
</dbReference>
<proteinExistence type="inferred from homology"/>
<dbReference type="PANTHER" id="PTHR10938">
    <property type="entry name" value="TRANSLATION INITIATION FACTOR IF-3"/>
    <property type="match status" value="1"/>
</dbReference>
<dbReference type="GO" id="GO:0005739">
    <property type="term" value="C:mitochondrion"/>
    <property type="evidence" value="ECO:0007669"/>
    <property type="project" value="TreeGrafter"/>
</dbReference>
<gene>
    <name evidence="5" type="ORF">PsYK624_008830</name>
</gene>
<dbReference type="OrthoDB" id="21573at2759"/>
<dbReference type="GO" id="GO:0003743">
    <property type="term" value="F:translation initiation factor activity"/>
    <property type="evidence" value="ECO:0007669"/>
    <property type="project" value="UniProtKB-KW"/>
</dbReference>
<dbReference type="AlphaFoldDB" id="A0A9P3L8L4"/>
<dbReference type="InterPro" id="IPR001288">
    <property type="entry name" value="Translation_initiation_fac_3"/>
</dbReference>